<evidence type="ECO:0000313" key="2">
    <source>
        <dbReference type="Proteomes" id="UP001597197"/>
    </source>
</evidence>
<dbReference type="Proteomes" id="UP001597197">
    <property type="component" value="Unassembled WGS sequence"/>
</dbReference>
<accession>A0ABW4QYX1</accession>
<sequence>MRALSTRPQRPRTTVAAPEAVVAENLLLNQPAPTAPHQVWVGGISPTCR</sequence>
<reference evidence="2" key="1">
    <citation type="journal article" date="2019" name="Int. J. Syst. Evol. Microbiol.">
        <title>The Global Catalogue of Microorganisms (GCM) 10K type strain sequencing project: providing services to taxonomists for standard genome sequencing and annotation.</title>
        <authorList>
            <consortium name="The Broad Institute Genomics Platform"/>
            <consortium name="The Broad Institute Genome Sequencing Center for Infectious Disease"/>
            <person name="Wu L."/>
            <person name="Ma J."/>
        </authorList>
    </citation>
    <scope>NUCLEOTIDE SEQUENCE [LARGE SCALE GENOMIC DNA]</scope>
    <source>
        <strain evidence="2">CGMCC 1.15795</strain>
    </source>
</reference>
<organism evidence="1 2">
    <name type="scientific">Hymenobacter bucti</name>
    <dbReference type="NCBI Taxonomy" id="1844114"/>
    <lineage>
        <taxon>Bacteria</taxon>
        <taxon>Pseudomonadati</taxon>
        <taxon>Bacteroidota</taxon>
        <taxon>Cytophagia</taxon>
        <taxon>Cytophagales</taxon>
        <taxon>Hymenobacteraceae</taxon>
        <taxon>Hymenobacter</taxon>
    </lineage>
</organism>
<gene>
    <name evidence="1" type="ORF">ACFSDX_20460</name>
</gene>
<dbReference type="EMBL" id="JBHUFD010000018">
    <property type="protein sequence ID" value="MFD1874818.1"/>
    <property type="molecule type" value="Genomic_DNA"/>
</dbReference>
<name>A0ABW4QYX1_9BACT</name>
<evidence type="ECO:0000313" key="1">
    <source>
        <dbReference type="EMBL" id="MFD1874818.1"/>
    </source>
</evidence>
<comment type="caution">
    <text evidence="1">The sequence shown here is derived from an EMBL/GenBank/DDBJ whole genome shotgun (WGS) entry which is preliminary data.</text>
</comment>
<protein>
    <submittedName>
        <fullName evidence="1">Uncharacterized protein</fullName>
    </submittedName>
</protein>
<proteinExistence type="predicted"/>
<keyword evidence="2" id="KW-1185">Reference proteome</keyword>